<proteinExistence type="predicted"/>
<dbReference type="EMBL" id="CP009122">
    <property type="protein sequence ID" value="AJA06990.1"/>
    <property type="molecule type" value="Genomic_DNA"/>
</dbReference>
<dbReference type="Gene3D" id="2.60.120.260">
    <property type="entry name" value="Galactose-binding domain-like"/>
    <property type="match status" value="1"/>
</dbReference>
<evidence type="ECO:0000256" key="3">
    <source>
        <dbReference type="SAM" id="SignalP"/>
    </source>
</evidence>
<evidence type="ECO:0000256" key="2">
    <source>
        <dbReference type="ARBA" id="ARBA00022801"/>
    </source>
</evidence>
<protein>
    <submittedName>
        <fullName evidence="5">Proprotein convertase, P</fullName>
    </submittedName>
</protein>
<dbReference type="InterPro" id="IPR002884">
    <property type="entry name" value="P_dom"/>
</dbReference>
<feature type="chain" id="PRO_5002030593" evidence="3">
    <location>
        <begin position="41"/>
        <end position="660"/>
    </location>
</feature>
<dbReference type="AlphaFoldDB" id="A0A0A7PAI2"/>
<evidence type="ECO:0000313" key="5">
    <source>
        <dbReference type="EMBL" id="AJA06990.1"/>
    </source>
</evidence>
<keyword evidence="2" id="KW-0378">Hydrolase</keyword>
<dbReference type="KEGG" id="sphk:SKP52_00195"/>
<dbReference type="Pfam" id="PF01483">
    <property type="entry name" value="P_proprotein"/>
    <property type="match status" value="1"/>
</dbReference>
<keyword evidence="1" id="KW-0645">Protease</keyword>
<dbReference type="GO" id="GO:0004252">
    <property type="term" value="F:serine-type endopeptidase activity"/>
    <property type="evidence" value="ECO:0007669"/>
    <property type="project" value="InterPro"/>
</dbReference>
<feature type="signal peptide" evidence="3">
    <location>
        <begin position="1"/>
        <end position="40"/>
    </location>
</feature>
<dbReference type="PROSITE" id="PS51829">
    <property type="entry name" value="P_HOMO_B"/>
    <property type="match status" value="1"/>
</dbReference>
<accession>A0A0A7PAI2</accession>
<organism evidence="5 6">
    <name type="scientific">Sphingopyxis fribergensis</name>
    <dbReference type="NCBI Taxonomy" id="1515612"/>
    <lineage>
        <taxon>Bacteria</taxon>
        <taxon>Pseudomonadati</taxon>
        <taxon>Pseudomonadota</taxon>
        <taxon>Alphaproteobacteria</taxon>
        <taxon>Sphingomonadales</taxon>
        <taxon>Sphingomonadaceae</taxon>
        <taxon>Sphingopyxis</taxon>
    </lineage>
</organism>
<dbReference type="Pfam" id="PF01345">
    <property type="entry name" value="DUF11"/>
    <property type="match status" value="2"/>
</dbReference>
<dbReference type="Gene3D" id="2.60.40.1170">
    <property type="entry name" value="Mu homology domain, subdomain B"/>
    <property type="match status" value="1"/>
</dbReference>
<dbReference type="Proteomes" id="UP000030907">
    <property type="component" value="Chromosome"/>
</dbReference>
<evidence type="ECO:0000256" key="1">
    <source>
        <dbReference type="ARBA" id="ARBA00022670"/>
    </source>
</evidence>
<keyword evidence="3" id="KW-0732">Signal</keyword>
<dbReference type="PANTHER" id="PTHR34819:SF3">
    <property type="entry name" value="CELL SURFACE PROTEIN"/>
    <property type="match status" value="1"/>
</dbReference>
<dbReference type="InterPro" id="IPR047589">
    <property type="entry name" value="DUF11_rpt"/>
</dbReference>
<dbReference type="OrthoDB" id="5400913at2"/>
<name>A0A0A7PAI2_9SPHN</name>
<reference evidence="5 6" key="1">
    <citation type="journal article" date="2015" name="Int. J. Syst. Evol. Microbiol.">
        <title>Description of Sphingopyxis fribergensis sp. nov. - a soil bacterium with the ability to degrade styrene and phenylacetic acid.</title>
        <authorList>
            <person name="Oelschlagel M."/>
            <person name="Ruckert C."/>
            <person name="Kalinowski J."/>
            <person name="Schmidt G."/>
            <person name="Schlomann M."/>
            <person name="Tischler D."/>
        </authorList>
    </citation>
    <scope>NUCLEOTIDE SEQUENCE [LARGE SCALE GENOMIC DNA]</scope>
    <source>
        <strain evidence="5 6">Kp5.2</strain>
    </source>
</reference>
<evidence type="ECO:0000259" key="4">
    <source>
        <dbReference type="PROSITE" id="PS51829"/>
    </source>
</evidence>
<gene>
    <name evidence="5" type="ORF">SKP52_00195</name>
</gene>
<dbReference type="InterPro" id="IPR001434">
    <property type="entry name" value="OmcB-like_DUF11"/>
</dbReference>
<feature type="domain" description="P/Homo B" evidence="4">
    <location>
        <begin position="35"/>
        <end position="196"/>
    </location>
</feature>
<dbReference type="HOGENOM" id="CLU_425072_0_0_5"/>
<dbReference type="NCBIfam" id="TIGR01451">
    <property type="entry name" value="B_ant_repeat"/>
    <property type="match status" value="2"/>
</dbReference>
<dbReference type="InterPro" id="IPR008979">
    <property type="entry name" value="Galactose-bd-like_sf"/>
</dbReference>
<keyword evidence="6" id="KW-1185">Reference proteome</keyword>
<dbReference type="PANTHER" id="PTHR34819">
    <property type="entry name" value="LARGE CYSTEINE-RICH PERIPLASMIC PROTEIN OMCB"/>
    <property type="match status" value="1"/>
</dbReference>
<sequence length="660" mass="66709">MQRQDQSRYCWRGGQCAQFVRAVLTLVWLALMLASNPAAAQTTTSYSNTTTGTISETATTCASPLVRSFTVAANAQVTDVNIGVQFAHSYRGDIRATLVSPEGTVVDLITNVGTSANNLNVLFDDSAAASITTHSANDNTAAAPPYQRNFRPEGSLASFNGQGSAGTWQLTICDSLNGDSGTFTRTDLTLTTVPIAPSADLSLTKSVSNASPASGASINYILSVTNASGSALTATGVTVQDTLPAGFAFTGASGFGSYNSATGVWTVGSIPAGTTRTLTISGTVTATAGASVTNMAEVSASSAFDFDSTPGNGAAGEDDYDSATFTVSGTRTAGTPPTLVCPVGTTLHDWDSVSWAAGTTSGSYALTAIGTMNFNIGISGGAFLNNATYGGQSPTRQNVVTGGLAPAQYSIFQIADFISQAGAITSTITLPTAVPGVQFRVFDIDYAAGQFADRLTVTGSFNGAPVTPTLTNGISNYVIGNSAYGDATSADGSANGNVVVTFSAPVDTIVITYGSHSLAPADPGQQGAAIHDVTFCRPTANLTIAKTSSVVGDPTNGTTDPKAIPGATMRYCILVTNNGSGTATGINIGDALPATTTFISGSLRSGTTCAGATTVEDDNASGVDENDPFGASITGTTVSATTSTMLPASTMAVAFDVTLN</sequence>
<dbReference type="InterPro" id="IPR051172">
    <property type="entry name" value="Chlamydia_OmcB"/>
</dbReference>
<dbReference type="STRING" id="1515612.SKP52_00195"/>
<dbReference type="SUPFAM" id="SSF49785">
    <property type="entry name" value="Galactose-binding domain-like"/>
    <property type="match status" value="1"/>
</dbReference>
<evidence type="ECO:0000313" key="6">
    <source>
        <dbReference type="Proteomes" id="UP000030907"/>
    </source>
</evidence>
<dbReference type="GO" id="GO:0006508">
    <property type="term" value="P:proteolysis"/>
    <property type="evidence" value="ECO:0007669"/>
    <property type="project" value="UniProtKB-KW"/>
</dbReference>